<feature type="non-terminal residue" evidence="1">
    <location>
        <position position="1"/>
    </location>
</feature>
<protein>
    <submittedName>
        <fullName evidence="1">Uncharacterized protein</fullName>
    </submittedName>
</protein>
<evidence type="ECO:0000313" key="1">
    <source>
        <dbReference type="EMBL" id="KAK8161518.1"/>
    </source>
</evidence>
<reference evidence="1 2" key="1">
    <citation type="journal article" date="2022" name="G3 (Bethesda)">
        <title>Enemy or ally: a genomic approach to elucidate the lifestyle of Phyllosticta citrichinaensis.</title>
        <authorList>
            <person name="Buijs V.A."/>
            <person name="Groenewald J.Z."/>
            <person name="Haridas S."/>
            <person name="LaButti K.M."/>
            <person name="Lipzen A."/>
            <person name="Martin F.M."/>
            <person name="Barry K."/>
            <person name="Grigoriev I.V."/>
            <person name="Crous P.W."/>
            <person name="Seidl M.F."/>
        </authorList>
    </citation>
    <scope>NUCLEOTIDE SEQUENCE [LARGE SCALE GENOMIC DNA]</scope>
    <source>
        <strain evidence="1 2">CBS 129764</strain>
    </source>
</reference>
<dbReference type="EMBL" id="JBBWUH010000007">
    <property type="protein sequence ID" value="KAK8161518.1"/>
    <property type="molecule type" value="Genomic_DNA"/>
</dbReference>
<proteinExistence type="predicted"/>
<evidence type="ECO:0000313" key="2">
    <source>
        <dbReference type="Proteomes" id="UP001456524"/>
    </source>
</evidence>
<comment type="caution">
    <text evidence="1">The sequence shown here is derived from an EMBL/GenBank/DDBJ whole genome shotgun (WGS) entry which is preliminary data.</text>
</comment>
<gene>
    <name evidence="1" type="ORF">IWX90DRAFT_479337</name>
</gene>
<name>A0ABR1XMR2_9PEZI</name>
<organism evidence="1 2">
    <name type="scientific">Phyllosticta citrichinensis</name>
    <dbReference type="NCBI Taxonomy" id="1130410"/>
    <lineage>
        <taxon>Eukaryota</taxon>
        <taxon>Fungi</taxon>
        <taxon>Dikarya</taxon>
        <taxon>Ascomycota</taxon>
        <taxon>Pezizomycotina</taxon>
        <taxon>Dothideomycetes</taxon>
        <taxon>Dothideomycetes incertae sedis</taxon>
        <taxon>Botryosphaeriales</taxon>
        <taxon>Phyllostictaceae</taxon>
        <taxon>Phyllosticta</taxon>
    </lineage>
</organism>
<keyword evidence="2" id="KW-1185">Reference proteome</keyword>
<sequence>ATGHQQHLLIARSIVWLILSAALIQPACLKTTDFLSQTKHSKSSEKASSI</sequence>
<accession>A0ABR1XMR2</accession>
<dbReference type="Proteomes" id="UP001456524">
    <property type="component" value="Unassembled WGS sequence"/>
</dbReference>